<keyword evidence="3" id="KW-0418">Kinase</keyword>
<evidence type="ECO:0000256" key="3">
    <source>
        <dbReference type="ARBA" id="ARBA00022777"/>
    </source>
</evidence>
<dbReference type="Pfam" id="PF01472">
    <property type="entry name" value="PUA"/>
    <property type="match status" value="1"/>
</dbReference>
<gene>
    <name evidence="7" type="primary">proB_2</name>
    <name evidence="7" type="ORF">GCM10009839_62400</name>
</gene>
<evidence type="ECO:0000259" key="5">
    <source>
        <dbReference type="Pfam" id="PF00696"/>
    </source>
</evidence>
<dbReference type="Gene3D" id="3.40.1160.10">
    <property type="entry name" value="Acetylglutamate kinase-like"/>
    <property type="match status" value="1"/>
</dbReference>
<protein>
    <submittedName>
        <fullName evidence="7">Glutamate 5-kinase</fullName>
    </submittedName>
</protein>
<dbReference type="InterPro" id="IPR011529">
    <property type="entry name" value="Glu_5kinase"/>
</dbReference>
<dbReference type="InterPro" id="IPR001048">
    <property type="entry name" value="Asp/Glu/Uridylate_kinase"/>
</dbReference>
<dbReference type="PROSITE" id="PS50890">
    <property type="entry name" value="PUA"/>
    <property type="match status" value="1"/>
</dbReference>
<reference evidence="7 8" key="1">
    <citation type="journal article" date="2019" name="Int. J. Syst. Evol. Microbiol.">
        <title>The Global Catalogue of Microorganisms (GCM) 10K type strain sequencing project: providing services to taxonomists for standard genome sequencing and annotation.</title>
        <authorList>
            <consortium name="The Broad Institute Genomics Platform"/>
            <consortium name="The Broad Institute Genome Sequencing Center for Infectious Disease"/>
            <person name="Wu L."/>
            <person name="Ma J."/>
        </authorList>
    </citation>
    <scope>NUCLEOTIDE SEQUENCE [LARGE SCALE GENOMIC DNA]</scope>
    <source>
        <strain evidence="7 8">JCM 16014</strain>
    </source>
</reference>
<dbReference type="InterPro" id="IPR036393">
    <property type="entry name" value="AceGlu_kinase-like_sf"/>
</dbReference>
<name>A0ABN2V404_9ACTN</name>
<sequence length="387" mass="39550">MMPSAPRPDRIVVKIGTSSLVSDGRVDPDKAAALVASVAELVRIGYRPVLVASGAIALGNAAGTESRSLAAAIGQGPLYDALRTRLAHYGLTAAQFLLTPIDLVDPRHRPGVAATLDHALDSGVIPVVNENDAVRVRNNDILAALISALLHARLLVLLTDVPGLYDGDPRVDPGARLIPEIKGMSVEVERLAGVTDRAGVPGSADGVQAGGLASVQAGDLAGILAGDLAGGSGTVGLGTGGMVTKLGAVWIATTAGVSAAIVGAREPNALTRLLRGEPVGTVVHPRAALADHDLEQLWRAFADPPTGTLTCRPDTRQLIAAVASIPCDAVVRTEGRFAEGDVVDLAVPGGEVLARGRTRHRHSSLGPGAGGETVVHPSEYVSFLEAS</sequence>
<evidence type="ECO:0000256" key="4">
    <source>
        <dbReference type="ARBA" id="ARBA00022840"/>
    </source>
</evidence>
<dbReference type="SUPFAM" id="SSF88697">
    <property type="entry name" value="PUA domain-like"/>
    <property type="match status" value="1"/>
</dbReference>
<dbReference type="SUPFAM" id="SSF53633">
    <property type="entry name" value="Carbamate kinase-like"/>
    <property type="match status" value="1"/>
</dbReference>
<evidence type="ECO:0000256" key="1">
    <source>
        <dbReference type="ARBA" id="ARBA00022679"/>
    </source>
</evidence>
<feature type="domain" description="Aspartate/glutamate/uridylate kinase" evidence="5">
    <location>
        <begin position="10"/>
        <end position="187"/>
    </location>
</feature>
<dbReference type="PRINTS" id="PR00474">
    <property type="entry name" value="GLU5KINASE"/>
</dbReference>
<evidence type="ECO:0000259" key="6">
    <source>
        <dbReference type="Pfam" id="PF01472"/>
    </source>
</evidence>
<keyword evidence="4" id="KW-0067">ATP-binding</keyword>
<dbReference type="InterPro" id="IPR001057">
    <property type="entry name" value="Glu/AcGlu_kinase"/>
</dbReference>
<dbReference type="PANTHER" id="PTHR43654">
    <property type="entry name" value="GLUTAMATE 5-KINASE"/>
    <property type="match status" value="1"/>
</dbReference>
<keyword evidence="8" id="KW-1185">Reference proteome</keyword>
<keyword evidence="2" id="KW-0547">Nucleotide-binding</keyword>
<proteinExistence type="predicted"/>
<dbReference type="PANTHER" id="PTHR43654:SF1">
    <property type="entry name" value="ISOPENTENYL PHOSPHATE KINASE"/>
    <property type="match status" value="1"/>
</dbReference>
<dbReference type="Proteomes" id="UP001500751">
    <property type="component" value="Unassembled WGS sequence"/>
</dbReference>
<dbReference type="EMBL" id="BAAAQN010000045">
    <property type="protein sequence ID" value="GAA2048372.1"/>
    <property type="molecule type" value="Genomic_DNA"/>
</dbReference>
<organism evidence="7 8">
    <name type="scientific">Catenulispora yoronensis</name>
    <dbReference type="NCBI Taxonomy" id="450799"/>
    <lineage>
        <taxon>Bacteria</taxon>
        <taxon>Bacillati</taxon>
        <taxon>Actinomycetota</taxon>
        <taxon>Actinomycetes</taxon>
        <taxon>Catenulisporales</taxon>
        <taxon>Catenulisporaceae</taxon>
        <taxon>Catenulispora</taxon>
    </lineage>
</organism>
<keyword evidence="1" id="KW-0808">Transferase</keyword>
<evidence type="ECO:0000313" key="8">
    <source>
        <dbReference type="Proteomes" id="UP001500751"/>
    </source>
</evidence>
<comment type="caution">
    <text evidence="7">The sequence shown here is derived from an EMBL/GenBank/DDBJ whole genome shotgun (WGS) entry which is preliminary data.</text>
</comment>
<dbReference type="InterPro" id="IPR002478">
    <property type="entry name" value="PUA"/>
</dbReference>
<accession>A0ABN2V404</accession>
<evidence type="ECO:0000313" key="7">
    <source>
        <dbReference type="EMBL" id="GAA2048372.1"/>
    </source>
</evidence>
<evidence type="ECO:0000256" key="2">
    <source>
        <dbReference type="ARBA" id="ARBA00022741"/>
    </source>
</evidence>
<dbReference type="PIRSF" id="PIRSF000729">
    <property type="entry name" value="GK"/>
    <property type="match status" value="1"/>
</dbReference>
<feature type="domain" description="PUA" evidence="6">
    <location>
        <begin position="320"/>
        <end position="359"/>
    </location>
</feature>
<dbReference type="InterPro" id="IPR015947">
    <property type="entry name" value="PUA-like_sf"/>
</dbReference>
<dbReference type="Pfam" id="PF00696">
    <property type="entry name" value="AA_kinase"/>
    <property type="match status" value="1"/>
</dbReference>